<dbReference type="RefSeq" id="WP_207328833.1">
    <property type="nucleotide sequence ID" value="NZ_JAFMYW010000002.1"/>
</dbReference>
<reference evidence="1 2" key="1">
    <citation type="submission" date="2021-03" db="EMBL/GenBank/DDBJ databases">
        <title>Fibrella sp. HMF5405 genome sequencing and assembly.</title>
        <authorList>
            <person name="Kang H."/>
            <person name="Kim H."/>
            <person name="Bae S."/>
            <person name="Joh K."/>
        </authorList>
    </citation>
    <scope>NUCLEOTIDE SEQUENCE [LARGE SCALE GENOMIC DNA]</scope>
    <source>
        <strain evidence="1 2">HMF5405</strain>
    </source>
</reference>
<comment type="caution">
    <text evidence="1">The sequence shown here is derived from an EMBL/GenBank/DDBJ whole genome shotgun (WGS) entry which is preliminary data.</text>
</comment>
<gene>
    <name evidence="1" type="ORF">J2I46_09875</name>
</gene>
<evidence type="ECO:0000313" key="1">
    <source>
        <dbReference type="EMBL" id="MBO0948889.1"/>
    </source>
</evidence>
<dbReference type="Pfam" id="PF13711">
    <property type="entry name" value="DUF4160"/>
    <property type="match status" value="1"/>
</dbReference>
<organism evidence="1 2">
    <name type="scientific">Fibrella forsythiae</name>
    <dbReference type="NCBI Taxonomy" id="2817061"/>
    <lineage>
        <taxon>Bacteria</taxon>
        <taxon>Pseudomonadati</taxon>
        <taxon>Bacteroidota</taxon>
        <taxon>Cytophagia</taxon>
        <taxon>Cytophagales</taxon>
        <taxon>Spirosomataceae</taxon>
        <taxon>Fibrella</taxon>
    </lineage>
</organism>
<proteinExistence type="predicted"/>
<dbReference type="Proteomes" id="UP000664628">
    <property type="component" value="Unassembled WGS sequence"/>
</dbReference>
<evidence type="ECO:0000313" key="2">
    <source>
        <dbReference type="Proteomes" id="UP000664628"/>
    </source>
</evidence>
<protein>
    <submittedName>
        <fullName evidence="1">DUF4160 domain-containing protein</fullName>
    </submittedName>
</protein>
<name>A0ABS3JFW1_9BACT</name>
<keyword evidence="2" id="KW-1185">Reference proteome</keyword>
<accession>A0ABS3JFW1</accession>
<dbReference type="EMBL" id="JAFMYW010000002">
    <property type="protein sequence ID" value="MBO0948889.1"/>
    <property type="molecule type" value="Genomic_DNA"/>
</dbReference>
<sequence length="78" mass="9262">MPTVLLIDGYRFFFYMNDHEPIHVHVSKAGKEARFDLVPEIDLTYCHGFKKNELREIVTLLVNHYDTFISAWRQTFGE</sequence>
<dbReference type="InterPro" id="IPR025427">
    <property type="entry name" value="DUF4160"/>
</dbReference>